<name>A0A7C1X4L6_THERO</name>
<accession>A0A7C1X4L6</accession>
<dbReference type="AlphaFoldDB" id="A0A7C1X4L6"/>
<comment type="caution">
    <text evidence="1">The sequence shown here is derived from an EMBL/GenBank/DDBJ whole genome shotgun (WGS) entry which is preliminary data.</text>
</comment>
<protein>
    <submittedName>
        <fullName evidence="1">Uncharacterized protein</fullName>
    </submittedName>
</protein>
<gene>
    <name evidence="1" type="ORF">ENP47_01265</name>
</gene>
<sequence>MPAGRLARRSDPHDWNRFDNYLKTHQGYLAHWERIGFLLEDALEWRFEEDWSRITIRGRLHFRGGYSIAVDKVLEVRSIRGRCEVRTKYYAYQALRTTPDEEVRRLFRYDNDHQYTREGHPDEHHKHIVDEAGQEHVIWVGRQNWPTLHKVIDELFTLALQLDGTLWQ</sequence>
<evidence type="ECO:0000313" key="1">
    <source>
        <dbReference type="EMBL" id="HEF64234.1"/>
    </source>
</evidence>
<dbReference type="Pfam" id="PF20126">
    <property type="entry name" value="TumE"/>
    <property type="match status" value="1"/>
</dbReference>
<dbReference type="InterPro" id="IPR045397">
    <property type="entry name" value="TumE-like"/>
</dbReference>
<proteinExistence type="predicted"/>
<reference evidence="1" key="1">
    <citation type="journal article" date="2020" name="mSystems">
        <title>Genome- and Community-Level Interaction Insights into Carbon Utilization and Element Cycling Functions of Hydrothermarchaeota in Hydrothermal Sediment.</title>
        <authorList>
            <person name="Zhou Z."/>
            <person name="Liu Y."/>
            <person name="Xu W."/>
            <person name="Pan J."/>
            <person name="Luo Z.H."/>
            <person name="Li M."/>
        </authorList>
    </citation>
    <scope>NUCLEOTIDE SEQUENCE [LARGE SCALE GENOMIC DNA]</scope>
    <source>
        <strain evidence="1">SpSt-222</strain>
    </source>
</reference>
<organism evidence="1">
    <name type="scientific">Thermomicrobium roseum</name>
    <dbReference type="NCBI Taxonomy" id="500"/>
    <lineage>
        <taxon>Bacteria</taxon>
        <taxon>Pseudomonadati</taxon>
        <taxon>Thermomicrobiota</taxon>
        <taxon>Thermomicrobia</taxon>
        <taxon>Thermomicrobiales</taxon>
        <taxon>Thermomicrobiaceae</taxon>
        <taxon>Thermomicrobium</taxon>
    </lineage>
</organism>
<dbReference type="EMBL" id="DSJL01000001">
    <property type="protein sequence ID" value="HEF64234.1"/>
    <property type="molecule type" value="Genomic_DNA"/>
</dbReference>